<evidence type="ECO:0000256" key="6">
    <source>
        <dbReference type="SAM" id="Phobius"/>
    </source>
</evidence>
<feature type="transmembrane region" description="Helical" evidence="6">
    <location>
        <begin position="211"/>
        <end position="236"/>
    </location>
</feature>
<dbReference type="KEGG" id="caz:CARG_09175"/>
<reference evidence="7 8" key="1">
    <citation type="journal article" date="2013" name="Genome Announc.">
        <title>Whole-Genome Sequence of the Clinical Strain Corynebacterium argentoratense DSM 44202, Isolated from a Human Throat Specimen.</title>
        <authorList>
            <person name="Bomholt C."/>
            <person name="Glaub A."/>
            <person name="Gravermann K."/>
            <person name="Albersmeier A."/>
            <person name="Brinkrolf K."/>
            <person name="Ruckert C."/>
            <person name="Tauch A."/>
        </authorList>
    </citation>
    <scope>NUCLEOTIDE SEQUENCE [LARGE SCALE GENOMIC DNA]</scope>
    <source>
        <strain evidence="7">DSM 44202</strain>
    </source>
</reference>
<dbReference type="GeneID" id="78250564"/>
<dbReference type="Proteomes" id="UP000016943">
    <property type="component" value="Chromosome"/>
</dbReference>
<dbReference type="AlphaFoldDB" id="U3GZF3"/>
<proteinExistence type="predicted"/>
<dbReference type="eggNOG" id="COG0392">
    <property type="taxonomic scope" value="Bacteria"/>
</dbReference>
<keyword evidence="8" id="KW-1185">Reference proteome</keyword>
<feature type="transmembrane region" description="Helical" evidence="6">
    <location>
        <begin position="152"/>
        <end position="168"/>
    </location>
</feature>
<dbReference type="PANTHER" id="PTHR39087:SF2">
    <property type="entry name" value="UPF0104 MEMBRANE PROTEIN MJ1595"/>
    <property type="match status" value="1"/>
</dbReference>
<keyword evidence="4 6" id="KW-1133">Transmembrane helix</keyword>
<evidence type="ECO:0000256" key="2">
    <source>
        <dbReference type="ARBA" id="ARBA00022475"/>
    </source>
</evidence>
<dbReference type="STRING" id="1348662.CARG_09175"/>
<dbReference type="RefSeq" id="WP_021012327.1">
    <property type="nucleotide sequence ID" value="NC_022198.1"/>
</dbReference>
<evidence type="ECO:0000313" key="8">
    <source>
        <dbReference type="Proteomes" id="UP000016943"/>
    </source>
</evidence>
<keyword evidence="5 6" id="KW-0472">Membrane</keyword>
<evidence type="ECO:0000256" key="4">
    <source>
        <dbReference type="ARBA" id="ARBA00022989"/>
    </source>
</evidence>
<feature type="transmembrane region" description="Helical" evidence="6">
    <location>
        <begin position="123"/>
        <end position="145"/>
    </location>
</feature>
<dbReference type="InterPro" id="IPR022791">
    <property type="entry name" value="L-PG_synthase/AglD"/>
</dbReference>
<sequence length="339" mass="35896">MKPTFGTRQKIFSAVLLLLLVWGGYRHWDALKQSFARALSAEVGPLLVAVAAALLAMVCMAEVLRSLLTAGGTHTGHGSTLRLTFIANSWSSTLPAGQAFAALYSFRTMKSWGATNLVCSWQIVLSGLMSTMWLLTLGVIGVLFLGASIPPASIIVPLLAAGSVFWLIQHPDVLLPAARWVCAIVGKPAWAELAELQLDRLKSVKLTAPRFVWVSALSLGNWVFDIVVLWACMWAVTGYAVVHAVEGPTTGPAVTGVILAFVTAKIAGAVQATPGGLGPVETAMTGTLVAVGMTGMDALGTVLIYRLITFFMVTGIGWIVYAATKDKLADSVREQLAEG</sequence>
<evidence type="ECO:0000256" key="3">
    <source>
        <dbReference type="ARBA" id="ARBA00022692"/>
    </source>
</evidence>
<dbReference type="HOGENOM" id="CLU_048247_0_0_11"/>
<evidence type="ECO:0000256" key="5">
    <source>
        <dbReference type="ARBA" id="ARBA00023136"/>
    </source>
</evidence>
<feature type="transmembrane region" description="Helical" evidence="6">
    <location>
        <begin position="47"/>
        <end position="68"/>
    </location>
</feature>
<keyword evidence="2" id="KW-1003">Cell membrane</keyword>
<evidence type="ECO:0000313" key="7">
    <source>
        <dbReference type="EMBL" id="AGU15931.1"/>
    </source>
</evidence>
<gene>
    <name evidence="7" type="ORF">CARG_09175</name>
</gene>
<comment type="subcellular location">
    <subcellularLocation>
        <location evidence="1">Cell membrane</location>
        <topology evidence="1">Multi-pass membrane protein</topology>
    </subcellularLocation>
</comment>
<accession>U3GZF3</accession>
<dbReference type="OrthoDB" id="4481258at2"/>
<name>U3GZF3_9CORY</name>
<keyword evidence="3 6" id="KW-0812">Transmembrane</keyword>
<dbReference type="PATRIC" id="fig|1348662.3.peg.1812"/>
<organism evidence="7 8">
    <name type="scientific">Corynebacterium argentoratense DSM 44202</name>
    <dbReference type="NCBI Taxonomy" id="1348662"/>
    <lineage>
        <taxon>Bacteria</taxon>
        <taxon>Bacillati</taxon>
        <taxon>Actinomycetota</taxon>
        <taxon>Actinomycetes</taxon>
        <taxon>Mycobacteriales</taxon>
        <taxon>Corynebacteriaceae</taxon>
        <taxon>Corynebacterium</taxon>
    </lineage>
</organism>
<feature type="transmembrane region" description="Helical" evidence="6">
    <location>
        <begin position="303"/>
        <end position="323"/>
    </location>
</feature>
<evidence type="ECO:0000256" key="1">
    <source>
        <dbReference type="ARBA" id="ARBA00004651"/>
    </source>
</evidence>
<dbReference type="PANTHER" id="PTHR39087">
    <property type="entry name" value="UPF0104 MEMBRANE PROTEIN MJ1595"/>
    <property type="match status" value="1"/>
</dbReference>
<dbReference type="GO" id="GO:0005886">
    <property type="term" value="C:plasma membrane"/>
    <property type="evidence" value="ECO:0007669"/>
    <property type="project" value="UniProtKB-SubCell"/>
</dbReference>
<protein>
    <submittedName>
        <fullName evidence="7">Uncharacterized protein</fullName>
    </submittedName>
</protein>
<feature type="transmembrane region" description="Helical" evidence="6">
    <location>
        <begin position="80"/>
        <end position="103"/>
    </location>
</feature>
<dbReference type="NCBIfam" id="TIGR00374">
    <property type="entry name" value="flippase-like domain"/>
    <property type="match status" value="1"/>
</dbReference>
<dbReference type="EMBL" id="CP006365">
    <property type="protein sequence ID" value="AGU15931.1"/>
    <property type="molecule type" value="Genomic_DNA"/>
</dbReference>
<dbReference type="Pfam" id="PF03706">
    <property type="entry name" value="LPG_synthase_TM"/>
    <property type="match status" value="1"/>
</dbReference>